<evidence type="ECO:0000256" key="3">
    <source>
        <dbReference type="ARBA" id="ARBA00015325"/>
    </source>
</evidence>
<dbReference type="PRINTS" id="PR00701">
    <property type="entry name" value="60KDINNERMP"/>
</dbReference>
<feature type="compositionally biased region" description="Acidic residues" evidence="14">
    <location>
        <begin position="599"/>
        <end position="615"/>
    </location>
</feature>
<comment type="subunit">
    <text evidence="13">Interacts with the Sec translocase complex via SecD. Specifically interacts with transmembrane segments of nascent integral membrane proteins during membrane integration.</text>
</comment>
<evidence type="ECO:0000256" key="6">
    <source>
        <dbReference type="ARBA" id="ARBA00022692"/>
    </source>
</evidence>
<feature type="transmembrane region" description="Helical" evidence="13">
    <location>
        <begin position="442"/>
        <end position="463"/>
    </location>
</feature>
<feature type="compositionally biased region" description="Basic and acidic residues" evidence="14">
    <location>
        <begin position="616"/>
        <end position="631"/>
    </location>
</feature>
<dbReference type="HAMAP" id="MF_01810">
    <property type="entry name" value="YidC_type1"/>
    <property type="match status" value="1"/>
</dbReference>
<evidence type="ECO:0000256" key="4">
    <source>
        <dbReference type="ARBA" id="ARBA00022448"/>
    </source>
</evidence>
<dbReference type="GO" id="GO:0051205">
    <property type="term" value="P:protein insertion into membrane"/>
    <property type="evidence" value="ECO:0007669"/>
    <property type="project" value="TreeGrafter"/>
</dbReference>
<dbReference type="AlphaFoldDB" id="A0A1I0BEZ7"/>
<evidence type="ECO:0000259" key="16">
    <source>
        <dbReference type="Pfam" id="PF14849"/>
    </source>
</evidence>
<dbReference type="GO" id="GO:0015031">
    <property type="term" value="P:protein transport"/>
    <property type="evidence" value="ECO:0007669"/>
    <property type="project" value="UniProtKB-KW"/>
</dbReference>
<dbReference type="InterPro" id="IPR028055">
    <property type="entry name" value="YidC/Oxa/ALB_C"/>
</dbReference>
<dbReference type="NCBIfam" id="NF002352">
    <property type="entry name" value="PRK01318.1-3"/>
    <property type="match status" value="1"/>
</dbReference>
<evidence type="ECO:0000256" key="13">
    <source>
        <dbReference type="HAMAP-Rule" id="MF_01810"/>
    </source>
</evidence>
<keyword evidence="10 13" id="KW-0143">Chaperone</keyword>
<dbReference type="NCBIfam" id="NF002353">
    <property type="entry name" value="PRK01318.1-4"/>
    <property type="match status" value="1"/>
</dbReference>
<keyword evidence="7 13" id="KW-0653">Protein transport</keyword>
<evidence type="ECO:0000256" key="11">
    <source>
        <dbReference type="ARBA" id="ARBA00033245"/>
    </source>
</evidence>
<evidence type="ECO:0000256" key="12">
    <source>
        <dbReference type="ARBA" id="ARBA00033342"/>
    </source>
</evidence>
<name>A0A1I0BEZ7_9PROT</name>
<dbReference type="InterPro" id="IPR019998">
    <property type="entry name" value="Membr_insert_YidC"/>
</dbReference>
<evidence type="ECO:0000313" key="18">
    <source>
        <dbReference type="Proteomes" id="UP000199345"/>
    </source>
</evidence>
<feature type="region of interest" description="Disordered" evidence="14">
    <location>
        <begin position="556"/>
        <end position="651"/>
    </location>
</feature>
<comment type="subcellular location">
    <subcellularLocation>
        <location evidence="1">Cell inner membrane</location>
        <topology evidence="1">Multi-pass membrane protein</topology>
    </subcellularLocation>
    <subcellularLocation>
        <location evidence="13">Cell membrane</location>
        <topology evidence="13">Multi-pass membrane protein</topology>
    </subcellularLocation>
</comment>
<dbReference type="PANTHER" id="PTHR12428">
    <property type="entry name" value="OXA1"/>
    <property type="match status" value="1"/>
</dbReference>
<dbReference type="EMBL" id="FOIA01000010">
    <property type="protein sequence ID" value="SET05511.1"/>
    <property type="molecule type" value="Genomic_DNA"/>
</dbReference>
<organism evidence="17 18">
    <name type="scientific">Nitrosomonas marina</name>
    <dbReference type="NCBI Taxonomy" id="917"/>
    <lineage>
        <taxon>Bacteria</taxon>
        <taxon>Pseudomonadati</taxon>
        <taxon>Pseudomonadota</taxon>
        <taxon>Betaproteobacteria</taxon>
        <taxon>Nitrosomonadales</taxon>
        <taxon>Nitrosomonadaceae</taxon>
        <taxon>Nitrosomonas</taxon>
    </lineage>
</organism>
<feature type="compositionally biased region" description="Basic residues" evidence="14">
    <location>
        <begin position="641"/>
        <end position="651"/>
    </location>
</feature>
<keyword evidence="6 13" id="KW-0812">Transmembrane</keyword>
<dbReference type="CDD" id="cd20070">
    <property type="entry name" value="5TM_YidC_Alb3"/>
    <property type="match status" value="1"/>
</dbReference>
<protein>
    <recommendedName>
        <fullName evidence="3 13">Membrane protein insertase YidC</fullName>
    </recommendedName>
    <alternativeName>
        <fullName evidence="12 13">Foldase YidC</fullName>
    </alternativeName>
    <alternativeName>
        <fullName evidence="11 13">Membrane integrase YidC</fullName>
    </alternativeName>
    <alternativeName>
        <fullName evidence="13">Membrane protein YidC</fullName>
    </alternativeName>
</protein>
<feature type="transmembrane region" description="Helical" evidence="13">
    <location>
        <begin position="373"/>
        <end position="393"/>
    </location>
</feature>
<dbReference type="PRINTS" id="PR01900">
    <property type="entry name" value="YIDCPROTEIN"/>
</dbReference>
<evidence type="ECO:0000256" key="9">
    <source>
        <dbReference type="ARBA" id="ARBA00023136"/>
    </source>
</evidence>
<dbReference type="Pfam" id="PF14849">
    <property type="entry name" value="YidC_periplas"/>
    <property type="match status" value="1"/>
</dbReference>
<comment type="caution">
    <text evidence="13">Lacks conserved residue(s) required for the propagation of feature annotation.</text>
</comment>
<keyword evidence="5 13" id="KW-1003">Cell membrane</keyword>
<keyword evidence="9 13" id="KW-0472">Membrane</keyword>
<reference evidence="18" key="1">
    <citation type="submission" date="2016-10" db="EMBL/GenBank/DDBJ databases">
        <authorList>
            <person name="Varghese N."/>
            <person name="Submissions S."/>
        </authorList>
    </citation>
    <scope>NUCLEOTIDE SEQUENCE [LARGE SCALE GENOMIC DNA]</scope>
    <source>
        <strain evidence="18">Nm71</strain>
    </source>
</reference>
<keyword evidence="8 13" id="KW-1133">Transmembrane helix</keyword>
<evidence type="ECO:0000256" key="2">
    <source>
        <dbReference type="ARBA" id="ARBA00010527"/>
    </source>
</evidence>
<feature type="compositionally biased region" description="Polar residues" evidence="14">
    <location>
        <begin position="582"/>
        <end position="594"/>
    </location>
</feature>
<feature type="transmembrane region" description="Helical" evidence="13">
    <location>
        <begin position="512"/>
        <end position="536"/>
    </location>
</feature>
<feature type="compositionally biased region" description="Polar residues" evidence="14">
    <location>
        <begin position="31"/>
        <end position="43"/>
    </location>
</feature>
<evidence type="ECO:0000259" key="15">
    <source>
        <dbReference type="Pfam" id="PF02096"/>
    </source>
</evidence>
<sequence length="651" mass="73187">METRKLILIIILSTSLLLLWESWQKEIQPPASQAIPTPQADGNNQRHDPLPVPGDELAATSGPGVATSIDGVSPSITPNLFEIGEKIQVTTDMVVAEIDTAGGDIRKLGLLKHPSREDENKPYELLLDQTARFQISQSGLIGDDLPTHKTKYTVDSNKYHYELSPGEDSVSIRLLAPEKNGIQVAKIYTFHRGSYVIDVKFEITNHSGETILPFSYFQMLRDAKEPAGQGFLVHSYTGPALYTEEEKFLKVKFSDLDKNKAEYPTNADNGWVAMLEHYFLTAWLPEQGEPREYYVKRLAHNQYTAGVIAPVGAIETGRTETVSMPFYAGPQEQDKLAELSPGLDLTVDYGWLTVLAKPLFWLLSFYHSYVDNWGIAIILLTLTVKLIFFPLSAAGYRSMAKLRVVTPKLQRIREQYASDRQRMHQAMMEFYKQEKINPLGGCLPILVQIPVFIALFWTLLAAVELRYAPLALWITDMSVPDPYYVLPLIMGVSMYIQSKLSPKPTDPIQAKVMQIMPVAFSIFFFFFPAGLVLYSLCNNILSILQQWQITRMFEKKSEEEEEKKSKSKGKSKGKDVADDSESGASEETQQLTHAKNSDATEDSNIEDAEIIEKEDESVKSKKPQPESEKAKPKPKPAAGARRGKGRKGRRR</sequence>
<dbReference type="Gene3D" id="2.70.98.90">
    <property type="match status" value="1"/>
</dbReference>
<proteinExistence type="inferred from homology"/>
<evidence type="ECO:0000256" key="7">
    <source>
        <dbReference type="ARBA" id="ARBA00022927"/>
    </source>
</evidence>
<feature type="domain" description="Membrane insertase YidC N-terminal" evidence="16">
    <location>
        <begin position="87"/>
        <end position="362"/>
    </location>
</feature>
<dbReference type="Proteomes" id="UP000199345">
    <property type="component" value="Unassembled WGS sequence"/>
</dbReference>
<evidence type="ECO:0000256" key="5">
    <source>
        <dbReference type="ARBA" id="ARBA00022475"/>
    </source>
</evidence>
<evidence type="ECO:0000256" key="14">
    <source>
        <dbReference type="SAM" id="MobiDB-lite"/>
    </source>
</evidence>
<keyword evidence="4 13" id="KW-0813">Transport</keyword>
<evidence type="ECO:0000256" key="1">
    <source>
        <dbReference type="ARBA" id="ARBA00004429"/>
    </source>
</evidence>
<dbReference type="NCBIfam" id="TIGR03593">
    <property type="entry name" value="yidC_nterm"/>
    <property type="match status" value="1"/>
</dbReference>
<dbReference type="InterPro" id="IPR038221">
    <property type="entry name" value="YidC_periplasmic_sf"/>
</dbReference>
<feature type="domain" description="Membrane insertase YidC/Oxa/ALB C-terminal" evidence="15">
    <location>
        <begin position="373"/>
        <end position="550"/>
    </location>
</feature>
<dbReference type="GO" id="GO:0005886">
    <property type="term" value="C:plasma membrane"/>
    <property type="evidence" value="ECO:0007669"/>
    <property type="project" value="UniProtKB-SubCell"/>
</dbReference>
<evidence type="ECO:0000256" key="8">
    <source>
        <dbReference type="ARBA" id="ARBA00022989"/>
    </source>
</evidence>
<dbReference type="InterPro" id="IPR001708">
    <property type="entry name" value="YidC/ALB3/OXA1/COX18"/>
</dbReference>
<dbReference type="OrthoDB" id="9780552at2"/>
<dbReference type="InterPro" id="IPR028053">
    <property type="entry name" value="Membr_insert_YidC_N"/>
</dbReference>
<dbReference type="CDD" id="cd19961">
    <property type="entry name" value="EcYidC-like_peri"/>
    <property type="match status" value="1"/>
</dbReference>
<comment type="similarity">
    <text evidence="2 13">Belongs to the OXA1/ALB3/YidC family. Type 1 subfamily.</text>
</comment>
<evidence type="ECO:0000256" key="10">
    <source>
        <dbReference type="ARBA" id="ARBA00023186"/>
    </source>
</evidence>
<dbReference type="Pfam" id="PF02096">
    <property type="entry name" value="60KD_IMP"/>
    <property type="match status" value="1"/>
</dbReference>
<dbReference type="RefSeq" id="WP_090657792.1">
    <property type="nucleotide sequence ID" value="NZ_FOIA01000010.1"/>
</dbReference>
<gene>
    <name evidence="13" type="primary">yidC</name>
    <name evidence="17" type="ORF">SAMN05216326_11085</name>
</gene>
<dbReference type="GO" id="GO:0032977">
    <property type="term" value="F:membrane insertase activity"/>
    <property type="evidence" value="ECO:0007669"/>
    <property type="project" value="InterPro"/>
</dbReference>
<keyword evidence="18" id="KW-1185">Reference proteome</keyword>
<dbReference type="PANTHER" id="PTHR12428:SF65">
    <property type="entry name" value="CYTOCHROME C OXIDASE ASSEMBLY PROTEIN COX18, MITOCHONDRIAL"/>
    <property type="match status" value="1"/>
</dbReference>
<accession>A0A1I0BEZ7</accession>
<feature type="region of interest" description="Disordered" evidence="14">
    <location>
        <begin position="31"/>
        <end position="71"/>
    </location>
</feature>
<dbReference type="InterPro" id="IPR047196">
    <property type="entry name" value="YidC_ALB_C"/>
</dbReference>
<evidence type="ECO:0000313" key="17">
    <source>
        <dbReference type="EMBL" id="SET05511.1"/>
    </source>
</evidence>
<comment type="function">
    <text evidence="13">Required for the insertion and/or proper folding and/or complex formation of integral membrane proteins into the membrane. Involved in integration of membrane proteins that insert both dependently and independently of the Sec translocase complex, as well as at least some lipoproteins. Aids folding of multispanning membrane proteins.</text>
</comment>
<dbReference type="NCBIfam" id="TIGR03592">
    <property type="entry name" value="yidC_oxa1_cterm"/>
    <property type="match status" value="1"/>
</dbReference>